<name>A0A0A1FEQ5_9BURK</name>
<dbReference type="CDD" id="cd00838">
    <property type="entry name" value="MPP_superfamily"/>
    <property type="match status" value="1"/>
</dbReference>
<dbReference type="KEGG" id="care:LT85_2149"/>
<dbReference type="AlphaFoldDB" id="A0A0A1FEQ5"/>
<keyword evidence="4" id="KW-1185">Reference proteome</keyword>
<comment type="similarity">
    <text evidence="1">Belongs to the metallophosphoesterase superfamily. YfcE family.</text>
</comment>
<accession>A0A0A1FEQ5</accession>
<dbReference type="Gene3D" id="3.60.21.10">
    <property type="match status" value="1"/>
</dbReference>
<dbReference type="InterPro" id="IPR011152">
    <property type="entry name" value="Pesterase_MJ0912"/>
</dbReference>
<evidence type="ECO:0000313" key="3">
    <source>
        <dbReference type="EMBL" id="AIY41307.1"/>
    </source>
</evidence>
<evidence type="ECO:0000259" key="2">
    <source>
        <dbReference type="Pfam" id="PF12850"/>
    </source>
</evidence>
<dbReference type="OrthoDB" id="9813918at2"/>
<dbReference type="STRING" id="279058.LT85_2149"/>
<protein>
    <submittedName>
        <fullName evidence="3">Serine/threonine protein phosphatase</fullName>
        <ecNumber evidence="3">3.1.3.16</ecNumber>
    </submittedName>
</protein>
<reference evidence="4" key="1">
    <citation type="journal article" date="2014" name="Soil Biol. Biochem.">
        <title>Structure and function of bacterial communities in ageing soils: Insights from the Mendocino ecological staircase.</title>
        <authorList>
            <person name="Uroz S."/>
            <person name="Tech J.J."/>
            <person name="Sawaya N.A."/>
            <person name="Frey-Klett P."/>
            <person name="Leveau J.H.J."/>
        </authorList>
    </citation>
    <scope>NUCLEOTIDE SEQUENCE [LARGE SCALE GENOMIC DNA]</scope>
    <source>
        <strain evidence="4">Cal35</strain>
    </source>
</reference>
<dbReference type="RefSeq" id="WP_038488366.1">
    <property type="nucleotide sequence ID" value="NZ_CP009962.1"/>
</dbReference>
<dbReference type="PANTHER" id="PTHR42850">
    <property type="entry name" value="METALLOPHOSPHOESTERASE"/>
    <property type="match status" value="1"/>
</dbReference>
<dbReference type="GO" id="GO:0004722">
    <property type="term" value="F:protein serine/threonine phosphatase activity"/>
    <property type="evidence" value="ECO:0007669"/>
    <property type="project" value="UniProtKB-EC"/>
</dbReference>
<dbReference type="Pfam" id="PF12850">
    <property type="entry name" value="Metallophos_2"/>
    <property type="match status" value="1"/>
</dbReference>
<evidence type="ECO:0000313" key="4">
    <source>
        <dbReference type="Proteomes" id="UP000030302"/>
    </source>
</evidence>
<dbReference type="EC" id="3.1.3.16" evidence="3"/>
<dbReference type="SUPFAM" id="SSF56300">
    <property type="entry name" value="Metallo-dependent phosphatases"/>
    <property type="match status" value="1"/>
</dbReference>
<gene>
    <name evidence="3" type="ORF">LT85_2149</name>
</gene>
<dbReference type="PIRSF" id="PIRSF000883">
    <property type="entry name" value="Pesterase_MJ0912"/>
    <property type="match status" value="1"/>
</dbReference>
<dbReference type="HOGENOM" id="CLU_074761_0_1_4"/>
<proteinExistence type="inferred from homology"/>
<dbReference type="Proteomes" id="UP000030302">
    <property type="component" value="Chromosome"/>
</dbReference>
<dbReference type="InterPro" id="IPR024654">
    <property type="entry name" value="Calcineurin-like_PHP_lpxH"/>
</dbReference>
<organism evidence="3 4">
    <name type="scientific">Collimonas arenae</name>
    <dbReference type="NCBI Taxonomy" id="279058"/>
    <lineage>
        <taxon>Bacteria</taxon>
        <taxon>Pseudomonadati</taxon>
        <taxon>Pseudomonadota</taxon>
        <taxon>Betaproteobacteria</taxon>
        <taxon>Burkholderiales</taxon>
        <taxon>Oxalobacteraceae</taxon>
        <taxon>Collimonas</taxon>
    </lineage>
</organism>
<feature type="domain" description="Calcineurin-like phosphoesterase" evidence="2">
    <location>
        <begin position="1"/>
        <end position="184"/>
    </location>
</feature>
<dbReference type="InterPro" id="IPR029052">
    <property type="entry name" value="Metallo-depent_PP-like"/>
</dbReference>
<dbReference type="InterPro" id="IPR050126">
    <property type="entry name" value="Ap4A_hydrolase"/>
</dbReference>
<evidence type="ECO:0000256" key="1">
    <source>
        <dbReference type="ARBA" id="ARBA00008950"/>
    </source>
</evidence>
<dbReference type="EMBL" id="CP009962">
    <property type="protein sequence ID" value="AIY41307.1"/>
    <property type="molecule type" value="Genomic_DNA"/>
</dbReference>
<sequence>MKIAILSDIHANIWALEAVLADIKQQGTDLTVNAGDILSGPLAPGATADLLMSLALPTIAGNHERQLLACGTKAGHPTDQFAYENTTQAQRDWIQGLPGTLDVAENIFMCHGTPASDLLYFLETVDLHGCRMAPASQIEAYAAGVSQQLIICGHSHKPRACALSGGRMVVNPGSVGLQAYDDDQPYFHVIENGSPHARYAICTQDALGWRVSHQCVNYDHHKAAAEAARNGRADWASWLLTGRAAL</sequence>
<dbReference type="GO" id="GO:0005737">
    <property type="term" value="C:cytoplasm"/>
    <property type="evidence" value="ECO:0007669"/>
    <property type="project" value="TreeGrafter"/>
</dbReference>
<keyword evidence="3" id="KW-0378">Hydrolase</keyword>
<dbReference type="PANTHER" id="PTHR42850:SF2">
    <property type="entry name" value="BLL5683 PROTEIN"/>
    <property type="match status" value="1"/>
</dbReference>